<feature type="region of interest" description="Disordered" evidence="1">
    <location>
        <begin position="558"/>
        <end position="582"/>
    </location>
</feature>
<keyword evidence="4" id="KW-1185">Reference proteome</keyword>
<protein>
    <submittedName>
        <fullName evidence="3">von Willebrand factor type A domain containing protein</fullName>
    </submittedName>
</protein>
<dbReference type="eggNOG" id="ENOG502QRPK">
    <property type="taxonomic scope" value="Eukaryota"/>
</dbReference>
<dbReference type="STRING" id="5722.A2E1S5"/>
<dbReference type="InParanoid" id="A2E1S5"/>
<dbReference type="OrthoDB" id="1729737at2759"/>
<dbReference type="InterPro" id="IPR008930">
    <property type="entry name" value="Terpenoid_cyclase/PrenylTrfase"/>
</dbReference>
<dbReference type="Proteomes" id="UP000001542">
    <property type="component" value="Unassembled WGS sequence"/>
</dbReference>
<sequence length="688" mass="77014">MLGEAIIANGSGRLSYSSLSINGIQQDTVLKYTIKQVFTNNSGTNTDIFYCIPKQLHVTTYDYLFIVDRNEIKPKICHQYEAQDVTNVSKIQQYEGNGLNSFFLGSIGPNKTIEIHHKVSFMAMANENGFIYTFPLSNKGIYGPFTYQRPENFEFSIHVKTLSELKEIINSVRGTINVIDPHNVIFATKEFPNDESITIETQIKDKDNNIAIWSDGYIAISTFTYFETKVHSNSEFYFIIDCSGSMSGSCIQNAKLCLNIFMHSLPIGCRFSIIKFGSDYEVALHPCDYTDENVSEAMKQLNNIDAEMGGTDILSPLKYVMELTPKQGFIKQVFLLTDGQDSNTNELCALAQENRTNNRIFSIGIGSGADKDLIINVSQKSGGNYVFVDDDESEKLNEKVIELLNSAISYALMHVCFQGERNRAEMWPSPCPPLFSKNSQNFIIKSDKTDNVVISGIIDNEEVSISIPVSKCDESLGMKQLYSRNLIDDYESMLSHKPDRNLEQKCIELSLTSGVPCKCTSFTGVPCNSDNGQVANRLMSKPPEKPQKFYKYSITPDASTADQKGTPIASKPEAAQKATPSNVIPEEISQKETPSAIPQAKVQKTIPCLYLINHQNVDGSWDEFEGINQVIKSKFGHKVAATVAGILYLRTLYKNNLTEFSLMIKKALSFLMNIDRSVNWNDLTCKFN</sequence>
<dbReference type="Pfam" id="PF13768">
    <property type="entry name" value="VWA_3"/>
    <property type="match status" value="1"/>
</dbReference>
<dbReference type="SUPFAM" id="SSF48239">
    <property type="entry name" value="Terpenoid cyclases/Protein prenyltransferases"/>
    <property type="match status" value="1"/>
</dbReference>
<dbReference type="Gene3D" id="3.40.50.410">
    <property type="entry name" value="von Willebrand factor, type A domain"/>
    <property type="match status" value="1"/>
</dbReference>
<dbReference type="PANTHER" id="PTHR45737:SF6">
    <property type="entry name" value="VON WILLEBRAND FACTOR A DOMAIN-CONTAINING PROTEIN 5A"/>
    <property type="match status" value="1"/>
</dbReference>
<dbReference type="EMBL" id="DS113286">
    <property type="protein sequence ID" value="EAY13404.1"/>
    <property type="molecule type" value="Genomic_DNA"/>
</dbReference>
<evidence type="ECO:0000313" key="4">
    <source>
        <dbReference type="Proteomes" id="UP000001542"/>
    </source>
</evidence>
<dbReference type="SMR" id="A2E1S5"/>
<organism evidence="3 4">
    <name type="scientific">Trichomonas vaginalis (strain ATCC PRA-98 / G3)</name>
    <dbReference type="NCBI Taxonomy" id="412133"/>
    <lineage>
        <taxon>Eukaryota</taxon>
        <taxon>Metamonada</taxon>
        <taxon>Parabasalia</taxon>
        <taxon>Trichomonadida</taxon>
        <taxon>Trichomonadidae</taxon>
        <taxon>Trichomonas</taxon>
    </lineage>
</organism>
<reference evidence="3" key="2">
    <citation type="journal article" date="2007" name="Science">
        <title>Draft genome sequence of the sexually transmitted pathogen Trichomonas vaginalis.</title>
        <authorList>
            <person name="Carlton J.M."/>
            <person name="Hirt R.P."/>
            <person name="Silva J.C."/>
            <person name="Delcher A.L."/>
            <person name="Schatz M."/>
            <person name="Zhao Q."/>
            <person name="Wortman J.R."/>
            <person name="Bidwell S.L."/>
            <person name="Alsmark U.C.M."/>
            <person name="Besteiro S."/>
            <person name="Sicheritz-Ponten T."/>
            <person name="Noel C.J."/>
            <person name="Dacks J.B."/>
            <person name="Foster P.G."/>
            <person name="Simillion C."/>
            <person name="Van de Peer Y."/>
            <person name="Miranda-Saavedra D."/>
            <person name="Barton G.J."/>
            <person name="Westrop G.D."/>
            <person name="Mueller S."/>
            <person name="Dessi D."/>
            <person name="Fiori P.L."/>
            <person name="Ren Q."/>
            <person name="Paulsen I."/>
            <person name="Zhang H."/>
            <person name="Bastida-Corcuera F.D."/>
            <person name="Simoes-Barbosa A."/>
            <person name="Brown M.T."/>
            <person name="Hayes R.D."/>
            <person name="Mukherjee M."/>
            <person name="Okumura C.Y."/>
            <person name="Schneider R."/>
            <person name="Smith A.J."/>
            <person name="Vanacova S."/>
            <person name="Villalvazo M."/>
            <person name="Haas B.J."/>
            <person name="Pertea M."/>
            <person name="Feldblyum T.V."/>
            <person name="Utterback T.R."/>
            <person name="Shu C.L."/>
            <person name="Osoegawa K."/>
            <person name="de Jong P.J."/>
            <person name="Hrdy I."/>
            <person name="Horvathova L."/>
            <person name="Zubacova Z."/>
            <person name="Dolezal P."/>
            <person name="Malik S.B."/>
            <person name="Logsdon J.M. Jr."/>
            <person name="Henze K."/>
            <person name="Gupta A."/>
            <person name="Wang C.C."/>
            <person name="Dunne R.L."/>
            <person name="Upcroft J.A."/>
            <person name="Upcroft P."/>
            <person name="White O."/>
            <person name="Salzberg S.L."/>
            <person name="Tang P."/>
            <person name="Chiu C.-H."/>
            <person name="Lee Y.-S."/>
            <person name="Embley T.M."/>
            <person name="Coombs G.H."/>
            <person name="Mottram J.C."/>
            <person name="Tachezy J."/>
            <person name="Fraser-Liggett C.M."/>
            <person name="Johnson P.J."/>
        </authorList>
    </citation>
    <scope>NUCLEOTIDE SEQUENCE [LARGE SCALE GENOMIC DNA]</scope>
    <source>
        <strain evidence="3">G3</strain>
    </source>
</reference>
<dbReference type="VEuPathDB" id="TrichDB:TVAGG3_0304430"/>
<evidence type="ECO:0000259" key="2">
    <source>
        <dbReference type="PROSITE" id="PS50234"/>
    </source>
</evidence>
<dbReference type="InterPro" id="IPR013694">
    <property type="entry name" value="VIT"/>
</dbReference>
<evidence type="ECO:0000313" key="3">
    <source>
        <dbReference type="EMBL" id="EAY13404.1"/>
    </source>
</evidence>
<dbReference type="KEGG" id="tva:4771383"/>
<feature type="domain" description="VWFA" evidence="2">
    <location>
        <begin position="235"/>
        <end position="404"/>
    </location>
</feature>
<name>A2E1S5_TRIV3</name>
<dbReference type="PROSITE" id="PS50234">
    <property type="entry name" value="VWFA"/>
    <property type="match status" value="1"/>
</dbReference>
<accession>A2E1S5</accession>
<dbReference type="InterPro" id="IPR002035">
    <property type="entry name" value="VWF_A"/>
</dbReference>
<dbReference type="PANTHER" id="PTHR45737">
    <property type="entry name" value="VON WILLEBRAND FACTOR A DOMAIN-CONTAINING PROTEIN 5A"/>
    <property type="match status" value="1"/>
</dbReference>
<proteinExistence type="predicted"/>
<dbReference type="RefSeq" id="XP_001325627.1">
    <property type="nucleotide sequence ID" value="XM_001325592.1"/>
</dbReference>
<reference evidence="3" key="1">
    <citation type="submission" date="2006-10" db="EMBL/GenBank/DDBJ databases">
        <authorList>
            <person name="Amadeo P."/>
            <person name="Zhao Q."/>
            <person name="Wortman J."/>
            <person name="Fraser-Liggett C."/>
            <person name="Carlton J."/>
        </authorList>
    </citation>
    <scope>NUCLEOTIDE SEQUENCE</scope>
    <source>
        <strain evidence="3">G3</strain>
    </source>
</reference>
<dbReference type="Pfam" id="PF08487">
    <property type="entry name" value="VIT"/>
    <property type="match status" value="1"/>
</dbReference>
<evidence type="ECO:0000256" key="1">
    <source>
        <dbReference type="SAM" id="MobiDB-lite"/>
    </source>
</evidence>
<dbReference type="SMART" id="SM00327">
    <property type="entry name" value="VWA"/>
    <property type="match status" value="1"/>
</dbReference>
<dbReference type="VEuPathDB" id="TrichDB:TVAG_424360"/>
<dbReference type="AlphaFoldDB" id="A2E1S5"/>
<gene>
    <name evidence="3" type="ORF">TVAG_424360</name>
</gene>
<dbReference type="InterPro" id="IPR036465">
    <property type="entry name" value="vWFA_dom_sf"/>
</dbReference>
<dbReference type="SUPFAM" id="SSF53300">
    <property type="entry name" value="vWA-like"/>
    <property type="match status" value="1"/>
</dbReference>